<sequence>MSSNEEKLNCKRDLKKRRRKQKACDSCRRKKVKCDGMLMPDKRCSNCITFELDCAYIDGSQNEYSETYVKDLERKVQNMEKLLLQLLPDGDLDSRFTRTKWPKDSDDITTEIEEKYLQDPDRAFLEQLIEWHKDLTQGHRFFGKSSSAQLAGTAINLKHEYSGKTYSPVPFMRWKRPEFWDSKPPDNQDHVMYTFPEDDLLRSLINLYFERVNILLPLLHRPTFENSISEKLHLRDQKFADVVIFVCAVASRYSDDPRVLFEGQHSAQSSGWKWVHQVVSTYRLLIRPSTLYDLQFVCLFSQFMLGSSAPYLCWTLAGIGLRVAQDAGVHQRRGRDSPNTVEGELWKRAFWCLLFIDRVTSSHMGRPCALLEEEIDVELPVECDDQYWIHANPEEAFKQPAGQPSDISYFNTSLRLSYLLQYCLRTLYLMEKSKKSFGLLRQDWDRQVAAELDASLDRWFDSIPEHLRWDPNQENSTRFNQSASLYILYFQLRILIHRPFITSSEKLTPFHIYSLHICTNAARSCSRVIDTHRIRGHMYPIPGFGAFTAGLVLLFNIWYWKRFDHSFDASHDIDLVHKCMKTLEDLSTRWHFGGPGWSILYEIASVGDLPVPDSIPPSVDTWDAGHGFGLSTNNSSPSFGSLIDPSLSTTWFTESQIQPPSDALLDSDITTGWFGRQSDNFGYSYSMAMPDSTSQWTDMIDMWNRIPLGLDDSHFHGSSAWSS</sequence>
<dbReference type="CDD" id="cd12148">
    <property type="entry name" value="fungal_TF_MHR"/>
    <property type="match status" value="1"/>
</dbReference>
<feature type="domain" description="Zn(2)-C6 fungal-type" evidence="4">
    <location>
        <begin position="23"/>
        <end position="56"/>
    </location>
</feature>
<evidence type="ECO:0000256" key="3">
    <source>
        <dbReference type="SAM" id="Phobius"/>
    </source>
</evidence>
<dbReference type="InterPro" id="IPR001138">
    <property type="entry name" value="Zn2Cys6_DnaBD"/>
</dbReference>
<name>A0AA39JTB1_9AGAR</name>
<dbReference type="Pfam" id="PF00172">
    <property type="entry name" value="Zn_clus"/>
    <property type="match status" value="1"/>
</dbReference>
<keyword evidence="3" id="KW-0472">Membrane</keyword>
<feature type="transmembrane region" description="Helical" evidence="3">
    <location>
        <begin position="539"/>
        <end position="560"/>
    </location>
</feature>
<keyword evidence="3" id="KW-0812">Transmembrane</keyword>
<evidence type="ECO:0000256" key="1">
    <source>
        <dbReference type="ARBA" id="ARBA00022723"/>
    </source>
</evidence>
<protein>
    <submittedName>
        <fullName evidence="5">Fungal-specific transcription factor domain-containing protein</fullName>
    </submittedName>
</protein>
<dbReference type="InterPro" id="IPR036864">
    <property type="entry name" value="Zn2-C6_fun-type_DNA-bd_sf"/>
</dbReference>
<dbReference type="GO" id="GO:0008270">
    <property type="term" value="F:zinc ion binding"/>
    <property type="evidence" value="ECO:0007669"/>
    <property type="project" value="InterPro"/>
</dbReference>
<dbReference type="PROSITE" id="PS00463">
    <property type="entry name" value="ZN2_CY6_FUNGAL_1"/>
    <property type="match status" value="1"/>
</dbReference>
<keyword evidence="1" id="KW-0479">Metal-binding</keyword>
<proteinExistence type="predicted"/>
<keyword evidence="2" id="KW-0539">Nucleus</keyword>
<accession>A0AA39JTB1</accession>
<evidence type="ECO:0000313" key="6">
    <source>
        <dbReference type="Proteomes" id="UP001175226"/>
    </source>
</evidence>
<evidence type="ECO:0000256" key="2">
    <source>
        <dbReference type="ARBA" id="ARBA00023242"/>
    </source>
</evidence>
<dbReference type="Gene3D" id="4.10.240.10">
    <property type="entry name" value="Zn(2)-C6 fungal-type DNA-binding domain"/>
    <property type="match status" value="1"/>
</dbReference>
<dbReference type="GO" id="GO:0006351">
    <property type="term" value="P:DNA-templated transcription"/>
    <property type="evidence" value="ECO:0007669"/>
    <property type="project" value="InterPro"/>
</dbReference>
<dbReference type="PANTHER" id="PTHR46910:SF38">
    <property type="entry name" value="ZN(2)-C6 FUNGAL-TYPE DOMAIN-CONTAINING PROTEIN"/>
    <property type="match status" value="1"/>
</dbReference>
<dbReference type="PROSITE" id="PS50048">
    <property type="entry name" value="ZN2_CY6_FUNGAL_2"/>
    <property type="match status" value="1"/>
</dbReference>
<dbReference type="SMART" id="SM00906">
    <property type="entry name" value="Fungal_trans"/>
    <property type="match status" value="1"/>
</dbReference>
<dbReference type="InterPro" id="IPR050987">
    <property type="entry name" value="AtrR-like"/>
</dbReference>
<dbReference type="Pfam" id="PF04082">
    <property type="entry name" value="Fungal_trans"/>
    <property type="match status" value="1"/>
</dbReference>
<dbReference type="GO" id="GO:0003677">
    <property type="term" value="F:DNA binding"/>
    <property type="evidence" value="ECO:0007669"/>
    <property type="project" value="InterPro"/>
</dbReference>
<dbReference type="AlphaFoldDB" id="A0AA39JTB1"/>
<evidence type="ECO:0000313" key="5">
    <source>
        <dbReference type="EMBL" id="KAK0448537.1"/>
    </source>
</evidence>
<comment type="caution">
    <text evidence="5">The sequence shown here is derived from an EMBL/GenBank/DDBJ whole genome shotgun (WGS) entry which is preliminary data.</text>
</comment>
<evidence type="ECO:0000259" key="4">
    <source>
        <dbReference type="PROSITE" id="PS50048"/>
    </source>
</evidence>
<dbReference type="SUPFAM" id="SSF57701">
    <property type="entry name" value="Zn2/Cys6 DNA-binding domain"/>
    <property type="match status" value="1"/>
</dbReference>
<dbReference type="Proteomes" id="UP001175226">
    <property type="component" value="Unassembled WGS sequence"/>
</dbReference>
<dbReference type="GO" id="GO:0000981">
    <property type="term" value="F:DNA-binding transcription factor activity, RNA polymerase II-specific"/>
    <property type="evidence" value="ECO:0007669"/>
    <property type="project" value="InterPro"/>
</dbReference>
<dbReference type="SMART" id="SM00066">
    <property type="entry name" value="GAL4"/>
    <property type="match status" value="1"/>
</dbReference>
<dbReference type="CDD" id="cd00067">
    <property type="entry name" value="GAL4"/>
    <property type="match status" value="1"/>
</dbReference>
<keyword evidence="6" id="KW-1185">Reference proteome</keyword>
<gene>
    <name evidence="5" type="ORF">EV421DRAFT_1782858</name>
</gene>
<dbReference type="InterPro" id="IPR007219">
    <property type="entry name" value="XnlR_reg_dom"/>
</dbReference>
<keyword evidence="3" id="KW-1133">Transmembrane helix</keyword>
<reference evidence="5" key="1">
    <citation type="submission" date="2023-06" db="EMBL/GenBank/DDBJ databases">
        <authorList>
            <consortium name="Lawrence Berkeley National Laboratory"/>
            <person name="Ahrendt S."/>
            <person name="Sahu N."/>
            <person name="Indic B."/>
            <person name="Wong-Bajracharya J."/>
            <person name="Merenyi Z."/>
            <person name="Ke H.-M."/>
            <person name="Monk M."/>
            <person name="Kocsube S."/>
            <person name="Drula E."/>
            <person name="Lipzen A."/>
            <person name="Balint B."/>
            <person name="Henrissat B."/>
            <person name="Andreopoulos B."/>
            <person name="Martin F.M."/>
            <person name="Harder C.B."/>
            <person name="Rigling D."/>
            <person name="Ford K.L."/>
            <person name="Foster G.D."/>
            <person name="Pangilinan J."/>
            <person name="Papanicolaou A."/>
            <person name="Barry K."/>
            <person name="LaButti K."/>
            <person name="Viragh M."/>
            <person name="Koriabine M."/>
            <person name="Yan M."/>
            <person name="Riley R."/>
            <person name="Champramary S."/>
            <person name="Plett K.L."/>
            <person name="Tsai I.J."/>
            <person name="Slot J."/>
            <person name="Sipos G."/>
            <person name="Plett J."/>
            <person name="Nagy L.G."/>
            <person name="Grigoriev I.V."/>
        </authorList>
    </citation>
    <scope>NUCLEOTIDE SEQUENCE</scope>
    <source>
        <strain evidence="5">FPL87.14</strain>
    </source>
</reference>
<organism evidence="5 6">
    <name type="scientific">Armillaria borealis</name>
    <dbReference type="NCBI Taxonomy" id="47425"/>
    <lineage>
        <taxon>Eukaryota</taxon>
        <taxon>Fungi</taxon>
        <taxon>Dikarya</taxon>
        <taxon>Basidiomycota</taxon>
        <taxon>Agaricomycotina</taxon>
        <taxon>Agaricomycetes</taxon>
        <taxon>Agaricomycetidae</taxon>
        <taxon>Agaricales</taxon>
        <taxon>Marasmiineae</taxon>
        <taxon>Physalacriaceae</taxon>
        <taxon>Armillaria</taxon>
    </lineage>
</organism>
<dbReference type="EMBL" id="JAUEPT010000009">
    <property type="protein sequence ID" value="KAK0448537.1"/>
    <property type="molecule type" value="Genomic_DNA"/>
</dbReference>
<dbReference type="PANTHER" id="PTHR46910">
    <property type="entry name" value="TRANSCRIPTION FACTOR PDR1"/>
    <property type="match status" value="1"/>
</dbReference>